<organism evidence="1 2">
    <name type="scientific">Pandoraea anhela</name>
    <dbReference type="NCBI Taxonomy" id="2508295"/>
    <lineage>
        <taxon>Bacteria</taxon>
        <taxon>Pseudomonadati</taxon>
        <taxon>Pseudomonadota</taxon>
        <taxon>Betaproteobacteria</taxon>
        <taxon>Burkholderiales</taxon>
        <taxon>Burkholderiaceae</taxon>
        <taxon>Pandoraea</taxon>
    </lineage>
</organism>
<evidence type="ECO:0000313" key="2">
    <source>
        <dbReference type="Proteomes" id="UP000406256"/>
    </source>
</evidence>
<dbReference type="RefSeq" id="WP_150671087.1">
    <property type="nucleotide sequence ID" value="NZ_CABPSB010000023.1"/>
</dbReference>
<dbReference type="OrthoDB" id="7874264at2"/>
<dbReference type="Proteomes" id="UP000406256">
    <property type="component" value="Unassembled WGS sequence"/>
</dbReference>
<keyword evidence="2" id="KW-1185">Reference proteome</keyword>
<name>A0A5E4YNK1_9BURK</name>
<evidence type="ECO:0000313" key="1">
    <source>
        <dbReference type="EMBL" id="VVE49503.1"/>
    </source>
</evidence>
<protein>
    <submittedName>
        <fullName evidence="1">Uncharacterized protein</fullName>
    </submittedName>
</protein>
<accession>A0A5E4YNK1</accession>
<dbReference type="EMBL" id="CABPSB010000023">
    <property type="protein sequence ID" value="VVE49503.1"/>
    <property type="molecule type" value="Genomic_DNA"/>
</dbReference>
<dbReference type="AlphaFoldDB" id="A0A5E4YNK1"/>
<sequence length="333" mass="37352">MKRPWGLLDKVLHRLDHDRGWDYVGCVSFEDRHVDVLRHFSDRLTDRRVIVRVTNEGQSDFHDACIERINEHSRALENGNLAVAADFVDATFEFNLPTVQEKVLELADASDGRVLVDMSCMPKRFLFLILKTLILSDKIKDLVVTYAIPAQYANDTLAGATNALGELPGSRGPNAELEITPQVMIISVGYLPFDLSQASEALVTDVPKQVIFPFPTSIQNYRRNWDSLQSIFNDAALIPDPIRVDGRDVSYAFDVIKDLTDNGKIAANLYPFGPKTHSLALGLYSLACNNASLWYAQPTRYNPKYSSGIRFISGKPEIYGYLVKYNGANLYSI</sequence>
<proteinExistence type="predicted"/>
<gene>
    <name evidence="1" type="ORF">PAN31108_04615</name>
</gene>
<reference evidence="1 2" key="1">
    <citation type="submission" date="2019-08" db="EMBL/GenBank/DDBJ databases">
        <authorList>
            <person name="Peeters C."/>
        </authorList>
    </citation>
    <scope>NUCLEOTIDE SEQUENCE [LARGE SCALE GENOMIC DNA]</scope>
    <source>
        <strain evidence="1 2">LMG 31108</strain>
    </source>
</reference>